<name>A0A9D4XSH9_PEA</name>
<dbReference type="Gene3D" id="3.30.200.20">
    <property type="entry name" value="Phosphorylase Kinase, domain 1"/>
    <property type="match status" value="1"/>
</dbReference>
<keyword evidence="1 3" id="KW-0547">Nucleotide-binding</keyword>
<evidence type="ECO:0000259" key="5">
    <source>
        <dbReference type="PROSITE" id="PS50011"/>
    </source>
</evidence>
<dbReference type="AlphaFoldDB" id="A0A9D4XSH9"/>
<feature type="compositionally biased region" description="Basic and acidic residues" evidence="4">
    <location>
        <begin position="12"/>
        <end position="39"/>
    </location>
</feature>
<evidence type="ECO:0000256" key="1">
    <source>
        <dbReference type="ARBA" id="ARBA00022741"/>
    </source>
</evidence>
<accession>A0A9D4XSH9</accession>
<dbReference type="Proteomes" id="UP001058974">
    <property type="component" value="Chromosome 3"/>
</dbReference>
<dbReference type="InterPro" id="IPR011009">
    <property type="entry name" value="Kinase-like_dom_sf"/>
</dbReference>
<dbReference type="GO" id="GO:0005524">
    <property type="term" value="F:ATP binding"/>
    <property type="evidence" value="ECO:0007669"/>
    <property type="project" value="UniProtKB-UniRule"/>
</dbReference>
<dbReference type="GO" id="GO:0008353">
    <property type="term" value="F:RNA polymerase II CTD heptapeptide repeat kinase activity"/>
    <property type="evidence" value="ECO:0007669"/>
    <property type="project" value="TreeGrafter"/>
</dbReference>
<evidence type="ECO:0000256" key="2">
    <source>
        <dbReference type="ARBA" id="ARBA00022840"/>
    </source>
</evidence>
<evidence type="ECO:0000256" key="3">
    <source>
        <dbReference type="PROSITE-ProRule" id="PRU10141"/>
    </source>
</evidence>
<dbReference type="Gramene" id="Psat03G0042100-T5">
    <property type="protein sequence ID" value="KAI5424200.1"/>
    <property type="gene ID" value="KIW84_030421"/>
</dbReference>
<protein>
    <recommendedName>
        <fullName evidence="5">Protein kinase domain-containing protein</fullName>
    </recommendedName>
</protein>
<dbReference type="InterPro" id="IPR017441">
    <property type="entry name" value="Protein_kinase_ATP_BS"/>
</dbReference>
<dbReference type="GO" id="GO:0005634">
    <property type="term" value="C:nucleus"/>
    <property type="evidence" value="ECO:0007669"/>
    <property type="project" value="TreeGrafter"/>
</dbReference>
<dbReference type="InterPro" id="IPR000719">
    <property type="entry name" value="Prot_kinase_dom"/>
</dbReference>
<dbReference type="PROSITE" id="PS50011">
    <property type="entry name" value="PROTEIN_KINASE_DOM"/>
    <property type="match status" value="1"/>
</dbReference>
<dbReference type="PROSITE" id="PS00107">
    <property type="entry name" value="PROTEIN_KINASE_ATP"/>
    <property type="match status" value="1"/>
</dbReference>
<dbReference type="InterPro" id="IPR050108">
    <property type="entry name" value="CDK"/>
</dbReference>
<feature type="region of interest" description="Disordered" evidence="4">
    <location>
        <begin position="1"/>
        <end position="65"/>
    </location>
</feature>
<reference evidence="6 7" key="1">
    <citation type="journal article" date="2022" name="Nat. Genet.">
        <title>Improved pea reference genome and pan-genome highlight genomic features and evolutionary characteristics.</title>
        <authorList>
            <person name="Yang T."/>
            <person name="Liu R."/>
            <person name="Luo Y."/>
            <person name="Hu S."/>
            <person name="Wang D."/>
            <person name="Wang C."/>
            <person name="Pandey M.K."/>
            <person name="Ge S."/>
            <person name="Xu Q."/>
            <person name="Li N."/>
            <person name="Li G."/>
            <person name="Huang Y."/>
            <person name="Saxena R.K."/>
            <person name="Ji Y."/>
            <person name="Li M."/>
            <person name="Yan X."/>
            <person name="He Y."/>
            <person name="Liu Y."/>
            <person name="Wang X."/>
            <person name="Xiang C."/>
            <person name="Varshney R.K."/>
            <person name="Ding H."/>
            <person name="Gao S."/>
            <person name="Zong X."/>
        </authorList>
    </citation>
    <scope>NUCLEOTIDE SEQUENCE [LARGE SCALE GENOMIC DNA]</scope>
    <source>
        <strain evidence="6 7">cv. Zhongwan 6</strain>
    </source>
</reference>
<gene>
    <name evidence="6" type="ORF">KIW84_030421</name>
</gene>
<dbReference type="SUPFAM" id="SSF56112">
    <property type="entry name" value="Protein kinase-like (PK-like)"/>
    <property type="match status" value="1"/>
</dbReference>
<sequence>MGCVISRQAVTSEKKGSGGESNRKVDEVDNGCEKEKIGGGDRVQQCRGESRRSKANPRLSNPPKHLLGEQVAAGWPPWLTAVCGEALSGWIPRKADSFEKIDKIGQGTYSNVYKAKDSLTGKIVALKKVRFDNLEPESVQFMAREILILRRLDHPNVIKLHGLVTSRMTCSLYLVFDYMEHDLAGLAASPEIRFTEPQVRPDKMLHESVAIRT</sequence>
<dbReference type="PANTHER" id="PTHR24056">
    <property type="entry name" value="CELL DIVISION PROTEIN KINASE"/>
    <property type="match status" value="1"/>
</dbReference>
<dbReference type="PANTHER" id="PTHR24056:SF176">
    <property type="entry name" value="OS01G0367700 PROTEIN"/>
    <property type="match status" value="1"/>
</dbReference>
<proteinExistence type="predicted"/>
<keyword evidence="7" id="KW-1185">Reference proteome</keyword>
<comment type="caution">
    <text evidence="6">The sequence shown here is derived from an EMBL/GenBank/DDBJ whole genome shotgun (WGS) entry which is preliminary data.</text>
</comment>
<dbReference type="Pfam" id="PF00069">
    <property type="entry name" value="Pkinase"/>
    <property type="match status" value="1"/>
</dbReference>
<evidence type="ECO:0000313" key="7">
    <source>
        <dbReference type="Proteomes" id="UP001058974"/>
    </source>
</evidence>
<dbReference type="SMART" id="SM00220">
    <property type="entry name" value="S_TKc"/>
    <property type="match status" value="1"/>
</dbReference>
<dbReference type="GO" id="GO:0032968">
    <property type="term" value="P:positive regulation of transcription elongation by RNA polymerase II"/>
    <property type="evidence" value="ECO:0007669"/>
    <property type="project" value="TreeGrafter"/>
</dbReference>
<dbReference type="EMBL" id="JAMSHJ010000003">
    <property type="protein sequence ID" value="KAI5424200.1"/>
    <property type="molecule type" value="Genomic_DNA"/>
</dbReference>
<evidence type="ECO:0000313" key="6">
    <source>
        <dbReference type="EMBL" id="KAI5424200.1"/>
    </source>
</evidence>
<feature type="binding site" evidence="3">
    <location>
        <position position="127"/>
    </location>
    <ligand>
        <name>ATP</name>
        <dbReference type="ChEBI" id="CHEBI:30616"/>
    </ligand>
</feature>
<dbReference type="FunFam" id="3.30.200.20:FF:000021">
    <property type="entry name" value="probable serine/threonine-protein kinase At1g54610"/>
    <property type="match status" value="1"/>
</dbReference>
<organism evidence="6 7">
    <name type="scientific">Pisum sativum</name>
    <name type="common">Garden pea</name>
    <name type="synonym">Lathyrus oleraceus</name>
    <dbReference type="NCBI Taxonomy" id="3888"/>
    <lineage>
        <taxon>Eukaryota</taxon>
        <taxon>Viridiplantae</taxon>
        <taxon>Streptophyta</taxon>
        <taxon>Embryophyta</taxon>
        <taxon>Tracheophyta</taxon>
        <taxon>Spermatophyta</taxon>
        <taxon>Magnoliopsida</taxon>
        <taxon>eudicotyledons</taxon>
        <taxon>Gunneridae</taxon>
        <taxon>Pentapetalae</taxon>
        <taxon>rosids</taxon>
        <taxon>fabids</taxon>
        <taxon>Fabales</taxon>
        <taxon>Fabaceae</taxon>
        <taxon>Papilionoideae</taxon>
        <taxon>50 kb inversion clade</taxon>
        <taxon>NPAAA clade</taxon>
        <taxon>Hologalegina</taxon>
        <taxon>IRL clade</taxon>
        <taxon>Fabeae</taxon>
        <taxon>Lathyrus</taxon>
    </lineage>
</organism>
<feature type="domain" description="Protein kinase" evidence="5">
    <location>
        <begin position="98"/>
        <end position="213"/>
    </location>
</feature>
<keyword evidence="2 3" id="KW-0067">ATP-binding</keyword>
<dbReference type="GO" id="GO:0000307">
    <property type="term" value="C:cyclin-dependent protein kinase holoenzyme complex"/>
    <property type="evidence" value="ECO:0007669"/>
    <property type="project" value="TreeGrafter"/>
</dbReference>
<evidence type="ECO:0000256" key="4">
    <source>
        <dbReference type="SAM" id="MobiDB-lite"/>
    </source>
</evidence>